<comment type="caution">
    <text evidence="1">The sequence shown here is derived from an EMBL/GenBank/DDBJ whole genome shotgun (WGS) entry which is preliminary data.</text>
</comment>
<protein>
    <submittedName>
        <fullName evidence="1">Uncharacterized protein</fullName>
    </submittedName>
</protein>
<gene>
    <name evidence="1" type="ORF">Tci_058030</name>
</gene>
<proteinExistence type="predicted"/>
<reference evidence="1" key="1">
    <citation type="journal article" date="2019" name="Sci. Rep.">
        <title>Draft genome of Tanacetum cinerariifolium, the natural source of mosquito coil.</title>
        <authorList>
            <person name="Yamashiro T."/>
            <person name="Shiraishi A."/>
            <person name="Satake H."/>
            <person name="Nakayama K."/>
        </authorList>
    </citation>
    <scope>NUCLEOTIDE SEQUENCE</scope>
</reference>
<name>A0A6L2NLX4_TANCI</name>
<accession>A0A6L2NLX4</accession>
<dbReference type="AlphaFoldDB" id="A0A6L2NLX4"/>
<dbReference type="EMBL" id="BKCJ010009240">
    <property type="protein sequence ID" value="GEU86052.1"/>
    <property type="molecule type" value="Genomic_DNA"/>
</dbReference>
<organism evidence="1">
    <name type="scientific">Tanacetum cinerariifolium</name>
    <name type="common">Dalmatian daisy</name>
    <name type="synonym">Chrysanthemum cinerariifolium</name>
    <dbReference type="NCBI Taxonomy" id="118510"/>
    <lineage>
        <taxon>Eukaryota</taxon>
        <taxon>Viridiplantae</taxon>
        <taxon>Streptophyta</taxon>
        <taxon>Embryophyta</taxon>
        <taxon>Tracheophyta</taxon>
        <taxon>Spermatophyta</taxon>
        <taxon>Magnoliopsida</taxon>
        <taxon>eudicotyledons</taxon>
        <taxon>Gunneridae</taxon>
        <taxon>Pentapetalae</taxon>
        <taxon>asterids</taxon>
        <taxon>campanulids</taxon>
        <taxon>Asterales</taxon>
        <taxon>Asteraceae</taxon>
        <taxon>Asteroideae</taxon>
        <taxon>Anthemideae</taxon>
        <taxon>Anthemidinae</taxon>
        <taxon>Tanacetum</taxon>
    </lineage>
</organism>
<evidence type="ECO:0000313" key="1">
    <source>
        <dbReference type="EMBL" id="GEU86052.1"/>
    </source>
</evidence>
<sequence>MTFVVSRRDVKIKGKCTTIENGLGKHDGSALSHYGLRRKQKTKDYSKVAENLLAGGNVVFSEAVINDGVTISKVIELSDSIENA</sequence>